<evidence type="ECO:0000256" key="1">
    <source>
        <dbReference type="SAM" id="MobiDB-lite"/>
    </source>
</evidence>
<dbReference type="Proteomes" id="UP000836841">
    <property type="component" value="Chromosome 7"/>
</dbReference>
<evidence type="ECO:0000313" key="2">
    <source>
        <dbReference type="EMBL" id="CAH2079178.1"/>
    </source>
</evidence>
<protein>
    <submittedName>
        <fullName evidence="2">Uncharacterized protein</fullName>
    </submittedName>
</protein>
<sequence length="218" mass="25028">MAAAAASLRTRASSAAADSFCDSSIHRFHLLSTSAASRLVLWLPLSLSLLNFFRFPFSIIRGSLRFIGQQIPSIPNQFKRALRAVKPVLVWMKTKSQLLVVIYTEDSIPIRFDPSDVNIYHRRDLFQAIEIWVQILSLVHESFRPVVILLREFPLCNIQRSSTIFLITFHGVYFSPGNNREAKRERNYDFGSDDLDNESSGKKRNQRGRIMIRPTSNR</sequence>
<proteinExistence type="predicted"/>
<name>A0AAU9T4H3_THLAR</name>
<accession>A0AAU9T4H3</accession>
<dbReference type="EMBL" id="OU466863">
    <property type="protein sequence ID" value="CAH2079178.1"/>
    <property type="molecule type" value="Genomic_DNA"/>
</dbReference>
<evidence type="ECO:0000313" key="3">
    <source>
        <dbReference type="Proteomes" id="UP000836841"/>
    </source>
</evidence>
<gene>
    <name evidence="2" type="ORF">TAV2_LOCUS23842</name>
</gene>
<keyword evidence="3" id="KW-1185">Reference proteome</keyword>
<organism evidence="2 3">
    <name type="scientific">Thlaspi arvense</name>
    <name type="common">Field penny-cress</name>
    <dbReference type="NCBI Taxonomy" id="13288"/>
    <lineage>
        <taxon>Eukaryota</taxon>
        <taxon>Viridiplantae</taxon>
        <taxon>Streptophyta</taxon>
        <taxon>Embryophyta</taxon>
        <taxon>Tracheophyta</taxon>
        <taxon>Spermatophyta</taxon>
        <taxon>Magnoliopsida</taxon>
        <taxon>eudicotyledons</taxon>
        <taxon>Gunneridae</taxon>
        <taxon>Pentapetalae</taxon>
        <taxon>rosids</taxon>
        <taxon>malvids</taxon>
        <taxon>Brassicales</taxon>
        <taxon>Brassicaceae</taxon>
        <taxon>Thlaspideae</taxon>
        <taxon>Thlaspi</taxon>
    </lineage>
</organism>
<dbReference type="AlphaFoldDB" id="A0AAU9T4H3"/>
<reference evidence="2 3" key="1">
    <citation type="submission" date="2022-03" db="EMBL/GenBank/DDBJ databases">
        <authorList>
            <person name="Nunn A."/>
            <person name="Chopra R."/>
            <person name="Nunn A."/>
            <person name="Contreras Garrido A."/>
        </authorList>
    </citation>
    <scope>NUCLEOTIDE SEQUENCE [LARGE SCALE GENOMIC DNA]</scope>
</reference>
<feature type="region of interest" description="Disordered" evidence="1">
    <location>
        <begin position="184"/>
        <end position="207"/>
    </location>
</feature>